<keyword evidence="4" id="KW-0472">Membrane</keyword>
<evidence type="ECO:0000313" key="6">
    <source>
        <dbReference type="EMBL" id="KAA1261055.1"/>
    </source>
</evidence>
<dbReference type="Gene3D" id="1.20.1600.10">
    <property type="entry name" value="Outer membrane efflux proteins (OEP)"/>
    <property type="match status" value="1"/>
</dbReference>
<keyword evidence="3" id="KW-0812">Transmembrane</keyword>
<keyword evidence="2" id="KW-1134">Transmembrane beta strand</keyword>
<evidence type="ECO:0000256" key="1">
    <source>
        <dbReference type="ARBA" id="ARBA00004442"/>
    </source>
</evidence>
<dbReference type="EMBL" id="VRLW01000001">
    <property type="protein sequence ID" value="KAA1261055.1"/>
    <property type="molecule type" value="Genomic_DNA"/>
</dbReference>
<evidence type="ECO:0000256" key="2">
    <source>
        <dbReference type="ARBA" id="ARBA00022452"/>
    </source>
</evidence>
<evidence type="ECO:0000256" key="5">
    <source>
        <dbReference type="ARBA" id="ARBA00023237"/>
    </source>
</evidence>
<name>A0A5B1CMC5_9BACT</name>
<evidence type="ECO:0000256" key="4">
    <source>
        <dbReference type="ARBA" id="ARBA00023136"/>
    </source>
</evidence>
<comment type="subcellular location">
    <subcellularLocation>
        <location evidence="1">Cell outer membrane</location>
    </subcellularLocation>
</comment>
<dbReference type="SUPFAM" id="SSF56954">
    <property type="entry name" value="Outer membrane efflux proteins (OEP)"/>
    <property type="match status" value="1"/>
</dbReference>
<reference evidence="6 7" key="1">
    <citation type="submission" date="2019-08" db="EMBL/GenBank/DDBJ databases">
        <title>Deep-cultivation of Planctomycetes and their phenomic and genomic characterization uncovers novel biology.</title>
        <authorList>
            <person name="Wiegand S."/>
            <person name="Jogler M."/>
            <person name="Boedeker C."/>
            <person name="Pinto D."/>
            <person name="Vollmers J."/>
            <person name="Rivas-Marin E."/>
            <person name="Kohn T."/>
            <person name="Peeters S.H."/>
            <person name="Heuer A."/>
            <person name="Rast P."/>
            <person name="Oberbeckmann S."/>
            <person name="Bunk B."/>
            <person name="Jeske O."/>
            <person name="Meyerdierks A."/>
            <person name="Storesund J.E."/>
            <person name="Kallscheuer N."/>
            <person name="Luecker S."/>
            <person name="Lage O.M."/>
            <person name="Pohl T."/>
            <person name="Merkel B.J."/>
            <person name="Hornburger P."/>
            <person name="Mueller R.-W."/>
            <person name="Bruemmer F."/>
            <person name="Labrenz M."/>
            <person name="Spormann A.M."/>
            <person name="Op Den Camp H."/>
            <person name="Overmann J."/>
            <person name="Amann R."/>
            <person name="Jetten M.S.M."/>
            <person name="Mascher T."/>
            <person name="Medema M.H."/>
            <person name="Devos D.P."/>
            <person name="Kaster A.-K."/>
            <person name="Ovreas L."/>
            <person name="Rohde M."/>
            <person name="Galperin M.Y."/>
            <person name="Jogler C."/>
        </authorList>
    </citation>
    <scope>NUCLEOTIDE SEQUENCE [LARGE SCALE GENOMIC DNA]</scope>
    <source>
        <strain evidence="6 7">LF1</strain>
    </source>
</reference>
<dbReference type="AlphaFoldDB" id="A0A5B1CMC5"/>
<dbReference type="Proteomes" id="UP000322699">
    <property type="component" value="Unassembled WGS sequence"/>
</dbReference>
<protein>
    <submittedName>
        <fullName evidence="6">Outer membrane efflux protein</fullName>
    </submittedName>
</protein>
<accession>A0A5B1CMC5</accession>
<evidence type="ECO:0000256" key="3">
    <source>
        <dbReference type="ARBA" id="ARBA00022692"/>
    </source>
</evidence>
<dbReference type="OrthoDB" id="229865at2"/>
<comment type="caution">
    <text evidence="6">The sequence shown here is derived from an EMBL/GenBank/DDBJ whole genome shotgun (WGS) entry which is preliminary data.</text>
</comment>
<dbReference type="InterPro" id="IPR051906">
    <property type="entry name" value="TolC-like"/>
</dbReference>
<gene>
    <name evidence="6" type="ORF">LF1_35990</name>
</gene>
<dbReference type="PANTHER" id="PTHR30026">
    <property type="entry name" value="OUTER MEMBRANE PROTEIN TOLC"/>
    <property type="match status" value="1"/>
</dbReference>
<keyword evidence="7" id="KW-1185">Reference proteome</keyword>
<dbReference type="GO" id="GO:0015288">
    <property type="term" value="F:porin activity"/>
    <property type="evidence" value="ECO:0007669"/>
    <property type="project" value="TreeGrafter"/>
</dbReference>
<dbReference type="RefSeq" id="WP_084422276.1">
    <property type="nucleotide sequence ID" value="NZ_VRLW01000001.1"/>
</dbReference>
<sequence length="636" mass="70565">MLGSVIAIAGCASNRNAPTDTLAQSEPQQQRSPFMPASFLQNTPLISENQSPYQRDDPSRTADSLIDELEDALQLADVNQQKERQIGDVGLSGQTYSEVAQPRNATELPENFRDLTESEMLSIAMANSPVLRPLGIRILENPDAATTLLDPAIAQSDPFFGPDAALSAFDSQLSAGLNTQNNDRVFNNTILGGDVQELTQDFSTANAGLRKQTISGATINLGALHQYDNNNRDGNRFRNYWETQYEASIRQPLLQGAGRDFNLIAGPNARPGFNFSNGIVIARLNVKMTETDFEIEVRDFVRDLYTAYWGLQQQYENARNIHVAKDLAYQTWQSVLARRQAKLTGGEANKEAQARARYYGFVRQLQTALGGDAGQTGLYVSERNLRRLMGLPIVDHQLLRPIDEAPTVRFRFDFDNLASRAIGQRAELTRQSLRVQQEEQRLIASKNFLLPQLDMIGRYRMRGFGDDLTGGGERFASAYKDLFSLDHQEWEFGVEMGVAAGRRQAHAAVRNASLQVRRERSVLIEQQRTVRHQVADAHAEVASSYAALEASMAQVDAASERLRASQVQFKADKIQIEFLLEAQEELLRAQTQLAGDVARYAISLVNIGTVGGSLLDDVGIHIHRGCCGNQLIYAGQ</sequence>
<organism evidence="6 7">
    <name type="scientific">Rubripirellula obstinata</name>
    <dbReference type="NCBI Taxonomy" id="406547"/>
    <lineage>
        <taxon>Bacteria</taxon>
        <taxon>Pseudomonadati</taxon>
        <taxon>Planctomycetota</taxon>
        <taxon>Planctomycetia</taxon>
        <taxon>Pirellulales</taxon>
        <taxon>Pirellulaceae</taxon>
        <taxon>Rubripirellula</taxon>
    </lineage>
</organism>
<dbReference type="GO" id="GO:1990281">
    <property type="term" value="C:efflux pump complex"/>
    <property type="evidence" value="ECO:0007669"/>
    <property type="project" value="TreeGrafter"/>
</dbReference>
<dbReference type="PANTHER" id="PTHR30026:SF23">
    <property type="entry name" value="TO APRF-PUTATIVE OUTER MEMBRANE EFFLUX PROTEIN OR SECRETED ALKALINE PHOSPHATASE-RELATED"/>
    <property type="match status" value="1"/>
</dbReference>
<dbReference type="GO" id="GO:0009279">
    <property type="term" value="C:cell outer membrane"/>
    <property type="evidence" value="ECO:0007669"/>
    <property type="project" value="UniProtKB-SubCell"/>
</dbReference>
<evidence type="ECO:0000313" key="7">
    <source>
        <dbReference type="Proteomes" id="UP000322699"/>
    </source>
</evidence>
<dbReference type="GO" id="GO:0015562">
    <property type="term" value="F:efflux transmembrane transporter activity"/>
    <property type="evidence" value="ECO:0007669"/>
    <property type="project" value="InterPro"/>
</dbReference>
<proteinExistence type="predicted"/>
<keyword evidence="5" id="KW-0998">Cell outer membrane</keyword>